<dbReference type="EMBL" id="RCMG01000308">
    <property type="protein sequence ID" value="KAG2856992.1"/>
    <property type="molecule type" value="Genomic_DNA"/>
</dbReference>
<organism evidence="12 13">
    <name type="scientific">Phytophthora cactorum</name>
    <dbReference type="NCBI Taxonomy" id="29920"/>
    <lineage>
        <taxon>Eukaryota</taxon>
        <taxon>Sar</taxon>
        <taxon>Stramenopiles</taxon>
        <taxon>Oomycota</taxon>
        <taxon>Peronosporomycetes</taxon>
        <taxon>Peronosporales</taxon>
        <taxon>Peronosporaceae</taxon>
        <taxon>Phytophthora</taxon>
    </lineage>
</organism>
<evidence type="ECO:0000313" key="9">
    <source>
        <dbReference type="EMBL" id="KAG2989097.1"/>
    </source>
</evidence>
<name>A0A329RN34_9STRA</name>
<evidence type="ECO:0000256" key="3">
    <source>
        <dbReference type="ARBA" id="ARBA00022525"/>
    </source>
</evidence>
<evidence type="ECO:0000313" key="13">
    <source>
        <dbReference type="Proteomes" id="UP000251314"/>
    </source>
</evidence>
<feature type="signal peptide" evidence="5">
    <location>
        <begin position="1"/>
        <end position="19"/>
    </location>
</feature>
<dbReference type="Proteomes" id="UP000774804">
    <property type="component" value="Unassembled WGS sequence"/>
</dbReference>
<evidence type="ECO:0000256" key="1">
    <source>
        <dbReference type="ARBA" id="ARBA00004613"/>
    </source>
</evidence>
<dbReference type="Proteomes" id="UP000760860">
    <property type="component" value="Unassembled WGS sequence"/>
</dbReference>
<evidence type="ECO:0000313" key="6">
    <source>
        <dbReference type="EMBL" id="KAG2856992.1"/>
    </source>
</evidence>
<dbReference type="Proteomes" id="UP000688947">
    <property type="component" value="Unassembled WGS sequence"/>
</dbReference>
<keyword evidence="4 5" id="KW-0732">Signal</keyword>
<dbReference type="VEuPathDB" id="FungiDB:PC110_g17459"/>
<evidence type="ECO:0000313" key="12">
    <source>
        <dbReference type="EMBL" id="RAW26135.1"/>
    </source>
</evidence>
<keyword evidence="13" id="KW-1185">Reference proteome</keyword>
<sequence>MRLILSLLFAASTALLASGSTPSIEANAETRSLRTTKAVVNYDAAEEDRGLGFTQTELNALKKLANKQFHRMATEPEHLKSILNSWKQGMMPADDAANFMKSQGVSDSAIKHFIAAYYGH</sequence>
<dbReference type="Proteomes" id="UP000697107">
    <property type="component" value="Unassembled WGS sequence"/>
</dbReference>
<dbReference type="EMBL" id="MJFZ01000678">
    <property type="protein sequence ID" value="RAW26135.1"/>
    <property type="molecule type" value="Genomic_DNA"/>
</dbReference>
<evidence type="ECO:0000313" key="7">
    <source>
        <dbReference type="EMBL" id="KAG2891618.1"/>
    </source>
</evidence>
<evidence type="ECO:0000256" key="4">
    <source>
        <dbReference type="ARBA" id="ARBA00022729"/>
    </source>
</evidence>
<comment type="subcellular location">
    <subcellularLocation>
        <location evidence="1 5">Secreted</location>
    </subcellularLocation>
</comment>
<dbReference type="OrthoDB" id="109156at2759"/>
<accession>A0A329RN34</accession>
<dbReference type="EMBL" id="RCML01000140">
    <property type="protein sequence ID" value="KAG2989097.1"/>
    <property type="molecule type" value="Genomic_DNA"/>
</dbReference>
<keyword evidence="3 5" id="KW-0964">Secreted</keyword>
<evidence type="ECO:0000313" key="8">
    <source>
        <dbReference type="EMBL" id="KAG2947733.1"/>
    </source>
</evidence>
<comment type="similarity">
    <text evidence="2 5">Belongs to the RxLR effector family.</text>
</comment>
<evidence type="ECO:0000256" key="2">
    <source>
        <dbReference type="ARBA" id="ARBA00010400"/>
    </source>
</evidence>
<dbReference type="InterPro" id="IPR031825">
    <property type="entry name" value="RXLR"/>
</dbReference>
<dbReference type="Proteomes" id="UP000251314">
    <property type="component" value="Unassembled WGS sequence"/>
</dbReference>
<dbReference type="Proteomes" id="UP000735874">
    <property type="component" value="Unassembled WGS sequence"/>
</dbReference>
<comment type="domain">
    <text evidence="5">The RxLR-dEER motif acts to carry the protein into the host cell cytoplasm through binding to cell surface phosphatidylinositol-3-phosphate.</text>
</comment>
<dbReference type="EMBL" id="JAENGZ010000647">
    <property type="protein sequence ID" value="KAG6955806.1"/>
    <property type="molecule type" value="Genomic_DNA"/>
</dbReference>
<gene>
    <name evidence="11" type="ORF">JG687_00010966</name>
    <name evidence="12" type="ORF">PC110_g17459</name>
    <name evidence="6" type="ORF">PC113_g11088</name>
    <name evidence="7" type="ORF">PC115_g19126</name>
    <name evidence="8" type="ORF">PC117_g6595</name>
    <name evidence="9" type="ORF">PC118_g6365</name>
    <name evidence="10" type="ORF">PC129_g8632</name>
</gene>
<reference evidence="12 13" key="1">
    <citation type="submission" date="2018-01" db="EMBL/GenBank/DDBJ databases">
        <title>Draft genome of the strawberry crown rot pathogen Phytophthora cactorum.</title>
        <authorList>
            <person name="Armitage A.D."/>
            <person name="Lysoe E."/>
            <person name="Nellist C.F."/>
            <person name="Harrison R.J."/>
            <person name="Brurberg M.B."/>
        </authorList>
    </citation>
    <scope>NUCLEOTIDE SEQUENCE [LARGE SCALE GENOMIC DNA]</scope>
    <source>
        <strain evidence="12 13">10300</strain>
    </source>
</reference>
<dbReference type="EMBL" id="RCMI01001053">
    <property type="protein sequence ID" value="KAG2891618.1"/>
    <property type="molecule type" value="Genomic_DNA"/>
</dbReference>
<reference evidence="10" key="2">
    <citation type="submission" date="2018-05" db="EMBL/GenBank/DDBJ databases">
        <title>Effector identification in a new, highly contiguous assembly of the strawberry crown rot pathogen Phytophthora cactorum.</title>
        <authorList>
            <person name="Armitage A.D."/>
            <person name="Nellist C.F."/>
            <person name="Bates H."/>
            <person name="Vickerstaff R.J."/>
            <person name="Harrison R.J."/>
        </authorList>
    </citation>
    <scope>NUCLEOTIDE SEQUENCE</scope>
    <source>
        <strain evidence="6">15-7</strain>
        <strain evidence="7">4032</strain>
        <strain evidence="8">4040</strain>
        <strain evidence="9">P415</strain>
        <strain evidence="10">P421</strain>
    </source>
</reference>
<dbReference type="EMBL" id="RCMK01000126">
    <property type="protein sequence ID" value="KAG2947733.1"/>
    <property type="molecule type" value="Genomic_DNA"/>
</dbReference>
<evidence type="ECO:0000313" key="10">
    <source>
        <dbReference type="EMBL" id="KAG3220611.1"/>
    </source>
</evidence>
<protein>
    <recommendedName>
        <fullName evidence="5">RxLR effector protein</fullName>
    </recommendedName>
</protein>
<comment type="caution">
    <text evidence="12">The sequence shown here is derived from an EMBL/GenBank/DDBJ whole genome shotgun (WGS) entry which is preliminary data.</text>
</comment>
<reference evidence="11" key="3">
    <citation type="submission" date="2021-01" db="EMBL/GenBank/DDBJ databases">
        <title>Phytophthora aleatoria, a newly-described species from Pinus radiata is distinct from Phytophthora cactorum isolates based on comparative genomics.</title>
        <authorList>
            <person name="Mcdougal R."/>
            <person name="Panda P."/>
            <person name="Williams N."/>
            <person name="Studholme D.J."/>
        </authorList>
    </citation>
    <scope>NUCLEOTIDE SEQUENCE</scope>
    <source>
        <strain evidence="11">NZFS 3830</strain>
    </source>
</reference>
<comment type="function">
    <text evidence="5">Effector that suppresses plant defense responses during pathogen infection.</text>
</comment>
<evidence type="ECO:0000256" key="5">
    <source>
        <dbReference type="RuleBase" id="RU367124"/>
    </source>
</evidence>
<dbReference type="EMBL" id="RCMV01000255">
    <property type="protein sequence ID" value="KAG3220611.1"/>
    <property type="molecule type" value="Genomic_DNA"/>
</dbReference>
<dbReference type="Proteomes" id="UP000736787">
    <property type="component" value="Unassembled WGS sequence"/>
</dbReference>
<dbReference type="Pfam" id="PF16810">
    <property type="entry name" value="RXLR"/>
    <property type="match status" value="1"/>
</dbReference>
<feature type="chain" id="PRO_5044947936" description="RxLR effector protein" evidence="5">
    <location>
        <begin position="20"/>
        <end position="120"/>
    </location>
</feature>
<proteinExistence type="inferred from homology"/>
<dbReference type="AlphaFoldDB" id="A0A329RN34"/>
<evidence type="ECO:0000313" key="11">
    <source>
        <dbReference type="EMBL" id="KAG6955806.1"/>
    </source>
</evidence>